<dbReference type="EMBL" id="SPMY01000108">
    <property type="protein sequence ID" value="NMQ30043.1"/>
    <property type="molecule type" value="Genomic_DNA"/>
</dbReference>
<protein>
    <submittedName>
        <fullName evidence="4">IS21 family transposase</fullName>
    </submittedName>
</protein>
<feature type="domain" description="Integrase catalytic" evidence="3">
    <location>
        <begin position="135"/>
        <end position="315"/>
    </location>
</feature>
<dbReference type="InterPro" id="IPR054353">
    <property type="entry name" value="IstA-like_C"/>
</dbReference>
<dbReference type="PROSITE" id="PS50994">
    <property type="entry name" value="INTEGRASE"/>
    <property type="match status" value="1"/>
</dbReference>
<dbReference type="InterPro" id="IPR012337">
    <property type="entry name" value="RNaseH-like_sf"/>
</dbReference>
<name>A0ABX1U2Q8_9PROT</name>
<gene>
    <name evidence="4" type="ORF">E4Q23_21170</name>
</gene>
<sequence>MANSRLSMRKIFDVLRLSLEGGRSHREIARAINASPTTVGDLLRRAKLYGITWPLPAGLSEPALEAQLYPPTAPSNQARPDPDWPIVHRELRRKGVTLDLLWQEYKAEYPTGYRYSGFCALYRQWVGRLSLSLRQTHTPGEKLFVDYAGQTVPITDPTSGEIRPAAIFVAVLGASNYTYSEATWSQSLPDWIGSHVRTFEHVGGCTALLVPDNLKSGVTTACYYEPELNPTYRDLATHYGTAVLPARPRRPKDKAKAEAGVLLVERWVLARLRHQRFFSLSELNRSIAELMSWLNQRPFKKLPGCRQAAFVELDRPALLPLPVTRYEFAEWKVVRVGVDYHVELVGHYYSVPYRFAREQVDSRLTASTVEIFHRGTRIASHVRNDSRGRHTTVDAHMTPAHQAVQGWNAPRLLDWAGRIGPHAKGVVQSLLHQRRHPQQAYRACLGILRLGKAYGDDRLEAACERAIAIGATSYSSLKSILKNGLDKQRVSTPGQTHLPPEHANVRGPGYYH</sequence>
<accession>A0ABX1U2Q8</accession>
<dbReference type="InterPro" id="IPR017895">
    <property type="entry name" value="HTH_IS408/IS1162_type"/>
</dbReference>
<organism evidence="4 5">
    <name type="scientific">Candidatus Accumulibacter phosphatis</name>
    <dbReference type="NCBI Taxonomy" id="327160"/>
    <lineage>
        <taxon>Bacteria</taxon>
        <taxon>Pseudomonadati</taxon>
        <taxon>Pseudomonadota</taxon>
        <taxon>Betaproteobacteria</taxon>
        <taxon>Candidatus Accumulibacter</taxon>
    </lineage>
</organism>
<evidence type="ECO:0000313" key="4">
    <source>
        <dbReference type="EMBL" id="NMQ30043.1"/>
    </source>
</evidence>
<dbReference type="SUPFAM" id="SSF53098">
    <property type="entry name" value="Ribonuclease H-like"/>
    <property type="match status" value="1"/>
</dbReference>
<comment type="caution">
    <text evidence="4">The sequence shown here is derived from an EMBL/GenBank/DDBJ whole genome shotgun (WGS) entry which is preliminary data.</text>
</comment>
<dbReference type="PANTHER" id="PTHR35004:SF8">
    <property type="entry name" value="TRANSPOSASE RV3428C-RELATED"/>
    <property type="match status" value="1"/>
</dbReference>
<dbReference type="NCBIfam" id="NF033546">
    <property type="entry name" value="transpos_IS21"/>
    <property type="match status" value="1"/>
</dbReference>
<keyword evidence="5" id="KW-1185">Reference proteome</keyword>
<proteinExistence type="predicted"/>
<dbReference type="Pfam" id="PF22483">
    <property type="entry name" value="Mu-transpos_C_2"/>
    <property type="match status" value="1"/>
</dbReference>
<feature type="region of interest" description="Disordered" evidence="1">
    <location>
        <begin position="486"/>
        <end position="512"/>
    </location>
</feature>
<evidence type="ECO:0000256" key="1">
    <source>
        <dbReference type="SAM" id="MobiDB-lite"/>
    </source>
</evidence>
<dbReference type="RefSeq" id="WP_169068483.1">
    <property type="nucleotide sequence ID" value="NZ_SPMY01000108.1"/>
</dbReference>
<evidence type="ECO:0000313" key="5">
    <source>
        <dbReference type="Proteomes" id="UP000749010"/>
    </source>
</evidence>
<dbReference type="InterPro" id="IPR001584">
    <property type="entry name" value="Integrase_cat-core"/>
</dbReference>
<feature type="domain" description="HTH IS408-type" evidence="2">
    <location>
        <begin position="11"/>
        <end position="91"/>
    </location>
</feature>
<dbReference type="Proteomes" id="UP000749010">
    <property type="component" value="Unassembled WGS sequence"/>
</dbReference>
<dbReference type="PROSITE" id="PS50532">
    <property type="entry name" value="HTH_IS408"/>
    <property type="match status" value="1"/>
</dbReference>
<reference evidence="4 5" key="1">
    <citation type="submission" date="2019-03" db="EMBL/GenBank/DDBJ databases">
        <title>Metabolic reconstructions from genomes of highly enriched 'Candidatus Accumulibacter' and 'Candidatus Competibacter' bioreactor populations.</title>
        <authorList>
            <person name="Annavajhala M.K."/>
            <person name="Welles L."/>
            <person name="Abbas B."/>
            <person name="Sorokin D."/>
            <person name="Park H."/>
            <person name="Van Loosdrecht M."/>
            <person name="Chandran K."/>
        </authorList>
    </citation>
    <scope>NUCLEOTIDE SEQUENCE [LARGE SCALE GENOMIC DNA]</scope>
    <source>
        <strain evidence="4 5">SBR_S</strain>
    </source>
</reference>
<dbReference type="PANTHER" id="PTHR35004">
    <property type="entry name" value="TRANSPOSASE RV3428C-RELATED"/>
    <property type="match status" value="1"/>
</dbReference>
<evidence type="ECO:0000259" key="3">
    <source>
        <dbReference type="PROSITE" id="PS50994"/>
    </source>
</evidence>
<evidence type="ECO:0000259" key="2">
    <source>
        <dbReference type="PROSITE" id="PS50532"/>
    </source>
</evidence>